<dbReference type="SUPFAM" id="SSF52540">
    <property type="entry name" value="P-loop containing nucleoside triphosphate hydrolases"/>
    <property type="match status" value="1"/>
</dbReference>
<evidence type="ECO:0000256" key="3">
    <source>
        <dbReference type="ARBA" id="ARBA00022741"/>
    </source>
</evidence>
<gene>
    <name evidence="7" type="ORF">B1B_17336</name>
</gene>
<name>T0ZZI2_9ZZZZ</name>
<dbReference type="SUPFAM" id="SSF46785">
    <property type="entry name" value="Winged helix' DNA-binding domain"/>
    <property type="match status" value="1"/>
</dbReference>
<keyword evidence="2" id="KW-0235">DNA replication</keyword>
<proteinExistence type="inferred from homology"/>
<dbReference type="InterPro" id="IPR015163">
    <property type="entry name" value="Cdc6_C"/>
</dbReference>
<dbReference type="Pfam" id="PF22703">
    <property type="entry name" value="Cdc6_lid"/>
    <property type="match status" value="1"/>
</dbReference>
<reference evidence="7" key="1">
    <citation type="submission" date="2013-08" db="EMBL/GenBank/DDBJ databases">
        <authorList>
            <person name="Mendez C."/>
            <person name="Richter M."/>
            <person name="Ferrer M."/>
            <person name="Sanchez J."/>
        </authorList>
    </citation>
    <scope>NUCLEOTIDE SEQUENCE</scope>
</reference>
<keyword evidence="7" id="KW-0132">Cell division</keyword>
<dbReference type="InterPro" id="IPR014277">
    <property type="entry name" value="Orc1/Cdc6_arc"/>
</dbReference>
<dbReference type="GO" id="GO:0006260">
    <property type="term" value="P:DNA replication"/>
    <property type="evidence" value="ECO:0007669"/>
    <property type="project" value="UniProtKB-KW"/>
</dbReference>
<evidence type="ECO:0000313" key="7">
    <source>
        <dbReference type="EMBL" id="EQD34214.1"/>
    </source>
</evidence>
<dbReference type="InterPro" id="IPR036390">
    <property type="entry name" value="WH_DNA-bd_sf"/>
</dbReference>
<evidence type="ECO:0000259" key="5">
    <source>
        <dbReference type="Pfam" id="PF09079"/>
    </source>
</evidence>
<feature type="non-terminal residue" evidence="7">
    <location>
        <position position="179"/>
    </location>
</feature>
<dbReference type="AlphaFoldDB" id="T0ZZI2"/>
<feature type="domain" description="Cdc6 C-terminal" evidence="5">
    <location>
        <begin position="113"/>
        <end position="178"/>
    </location>
</feature>
<dbReference type="Gene3D" id="1.10.10.10">
    <property type="entry name" value="Winged helix-like DNA-binding domain superfamily/Winged helix DNA-binding domain"/>
    <property type="match status" value="1"/>
</dbReference>
<dbReference type="InterPro" id="IPR027417">
    <property type="entry name" value="P-loop_NTPase"/>
</dbReference>
<dbReference type="GO" id="GO:0051301">
    <property type="term" value="P:cell division"/>
    <property type="evidence" value="ECO:0007669"/>
    <property type="project" value="UniProtKB-KW"/>
</dbReference>
<comment type="caution">
    <text evidence="7">The sequence shown here is derived from an EMBL/GenBank/DDBJ whole genome shotgun (WGS) entry which is preliminary data.</text>
</comment>
<dbReference type="CDD" id="cd08768">
    <property type="entry name" value="Cdc6_C"/>
    <property type="match status" value="1"/>
</dbReference>
<sequence>GISNDLKFTNNLDARVRSRLNEEKVLFPPYDALQLQDILRDRAKEAFRDGVVDPGVVERCAAYAALENGDARRALALLRLAAEMAERDRAKRITPDHVVKAKNRLEQDIILDCCRTLPPHCKVLLYAILQACERRRNGVLTGEVYDAYRRLAERLGLQPLHARSISNYVSELESLGLIR</sequence>
<evidence type="ECO:0000256" key="1">
    <source>
        <dbReference type="ARBA" id="ARBA00006184"/>
    </source>
</evidence>
<dbReference type="NCBIfam" id="TIGR02928">
    <property type="entry name" value="orc1/cdc6 family replication initiation protein"/>
    <property type="match status" value="1"/>
</dbReference>
<dbReference type="PANTHER" id="PTHR10763:SF26">
    <property type="entry name" value="CELL DIVISION CONTROL PROTEIN 6 HOMOLOG"/>
    <property type="match status" value="1"/>
</dbReference>
<dbReference type="InterPro" id="IPR055237">
    <property type="entry name" value="Cdc6_lid"/>
</dbReference>
<organism evidence="7">
    <name type="scientific">mine drainage metagenome</name>
    <dbReference type="NCBI Taxonomy" id="410659"/>
    <lineage>
        <taxon>unclassified sequences</taxon>
        <taxon>metagenomes</taxon>
        <taxon>ecological metagenomes</taxon>
    </lineage>
</organism>
<evidence type="ECO:0000256" key="4">
    <source>
        <dbReference type="ARBA" id="ARBA00022840"/>
    </source>
</evidence>
<dbReference type="Pfam" id="PF09079">
    <property type="entry name" value="WHD_Cdc6"/>
    <property type="match status" value="1"/>
</dbReference>
<dbReference type="GO" id="GO:0005524">
    <property type="term" value="F:ATP binding"/>
    <property type="evidence" value="ECO:0007669"/>
    <property type="project" value="UniProtKB-KW"/>
</dbReference>
<keyword evidence="7" id="KW-0131">Cell cycle</keyword>
<reference evidence="7" key="2">
    <citation type="journal article" date="2014" name="ISME J.">
        <title>Microbial stratification in low pH oxic and suboxic macroscopic growths along an acid mine drainage.</title>
        <authorList>
            <person name="Mendez-Garcia C."/>
            <person name="Mesa V."/>
            <person name="Sprenger R.R."/>
            <person name="Richter M."/>
            <person name="Diez M.S."/>
            <person name="Solano J."/>
            <person name="Bargiela R."/>
            <person name="Golyshina O.V."/>
            <person name="Manteca A."/>
            <person name="Ramos J.L."/>
            <person name="Gallego J.R."/>
            <person name="Llorente I."/>
            <person name="Martins Dos Santos V.A."/>
            <person name="Jensen O.N."/>
            <person name="Pelaez A.I."/>
            <person name="Sanchez J."/>
            <person name="Ferrer M."/>
        </authorList>
    </citation>
    <scope>NUCLEOTIDE SEQUENCE</scope>
</reference>
<protein>
    <submittedName>
        <fullName evidence="7">Cell division control protein 6</fullName>
    </submittedName>
</protein>
<dbReference type="FunFam" id="1.10.8.60:FF:000073">
    <property type="entry name" value="ORC1-type DNA replication protein"/>
    <property type="match status" value="1"/>
</dbReference>
<dbReference type="EMBL" id="AUZY01011566">
    <property type="protein sequence ID" value="EQD34214.1"/>
    <property type="molecule type" value="Genomic_DNA"/>
</dbReference>
<dbReference type="InterPro" id="IPR050311">
    <property type="entry name" value="ORC1/CDC6"/>
</dbReference>
<accession>T0ZZI2</accession>
<dbReference type="PANTHER" id="PTHR10763">
    <property type="entry name" value="CELL DIVISION CONTROL PROTEIN 6-RELATED"/>
    <property type="match status" value="1"/>
</dbReference>
<evidence type="ECO:0000256" key="2">
    <source>
        <dbReference type="ARBA" id="ARBA00022705"/>
    </source>
</evidence>
<comment type="similarity">
    <text evidence="1">Belongs to the CDC6/cdc18 family.</text>
</comment>
<evidence type="ECO:0000259" key="6">
    <source>
        <dbReference type="Pfam" id="PF22703"/>
    </source>
</evidence>
<feature type="domain" description="Cdc6 AAA+ ATPase-type lid" evidence="6">
    <location>
        <begin position="36"/>
        <end position="102"/>
    </location>
</feature>
<feature type="non-terminal residue" evidence="7">
    <location>
        <position position="1"/>
    </location>
</feature>
<dbReference type="Gene3D" id="1.10.8.60">
    <property type="match status" value="1"/>
</dbReference>
<keyword evidence="4" id="KW-0067">ATP-binding</keyword>
<dbReference type="InterPro" id="IPR036388">
    <property type="entry name" value="WH-like_DNA-bd_sf"/>
</dbReference>
<keyword evidence="3" id="KW-0547">Nucleotide-binding</keyword>